<evidence type="ECO:0000256" key="5">
    <source>
        <dbReference type="SAM" id="MobiDB-lite"/>
    </source>
</evidence>
<dbReference type="CDD" id="cd12148">
    <property type="entry name" value="fungal_TF_MHR"/>
    <property type="match status" value="1"/>
</dbReference>
<evidence type="ECO:0000256" key="1">
    <source>
        <dbReference type="ARBA" id="ARBA00023015"/>
    </source>
</evidence>
<dbReference type="InterPro" id="IPR001138">
    <property type="entry name" value="Zn2Cys6_DnaBD"/>
</dbReference>
<evidence type="ECO:0000313" key="7">
    <source>
        <dbReference type="EMBL" id="PMD36965.1"/>
    </source>
</evidence>
<gene>
    <name evidence="7" type="ORF">L207DRAFT_569089</name>
</gene>
<feature type="compositionally biased region" description="Low complexity" evidence="5">
    <location>
        <begin position="111"/>
        <end position="131"/>
    </location>
</feature>
<dbReference type="GO" id="GO:0008270">
    <property type="term" value="F:zinc ion binding"/>
    <property type="evidence" value="ECO:0007669"/>
    <property type="project" value="InterPro"/>
</dbReference>
<dbReference type="SUPFAM" id="SSF57701">
    <property type="entry name" value="Zn2/Cys6 DNA-binding domain"/>
    <property type="match status" value="1"/>
</dbReference>
<accession>A0A2J6REM8</accession>
<dbReference type="OrthoDB" id="6509908at2759"/>
<name>A0A2J6REM8_HYAVF</name>
<evidence type="ECO:0000313" key="8">
    <source>
        <dbReference type="Proteomes" id="UP000235786"/>
    </source>
</evidence>
<evidence type="ECO:0000256" key="2">
    <source>
        <dbReference type="ARBA" id="ARBA00023163"/>
    </source>
</evidence>
<feature type="coiled-coil region" evidence="4">
    <location>
        <begin position="62"/>
        <end position="89"/>
    </location>
</feature>
<evidence type="ECO:0000256" key="3">
    <source>
        <dbReference type="ARBA" id="ARBA00023242"/>
    </source>
</evidence>
<keyword evidence="4" id="KW-0175">Coiled coil</keyword>
<dbReference type="InterPro" id="IPR036864">
    <property type="entry name" value="Zn2-C6_fun-type_DNA-bd_sf"/>
</dbReference>
<dbReference type="PANTHER" id="PTHR47840:SF1">
    <property type="entry name" value="ZN(II)2CYS6 TRANSCRIPTION FACTOR (EUROFUNG)"/>
    <property type="match status" value="1"/>
</dbReference>
<protein>
    <recommendedName>
        <fullName evidence="6">Zn(2)-C6 fungal-type domain-containing protein</fullName>
    </recommendedName>
</protein>
<keyword evidence="3" id="KW-0539">Nucleus</keyword>
<evidence type="ECO:0000259" key="6">
    <source>
        <dbReference type="PROSITE" id="PS50048"/>
    </source>
</evidence>
<sequence length="717" mass="79412">MPMDSPQQPNSIPRKGMRKGTRSCYECRIRKIRCIFAKDATICEGCTSRGKRCTEQRRELLEEAALDNRESLRARIARLEAVIQASNIAVEGASTAPRAALSVGAGTGLDSSSSTSIPTPVSIPTPNSSVPIDKDSPQSIDPIVTLFDNAIWRRRRSGSAPEPTSRVGEAGNPAAVAKHVRTREALLSGLIPSDLLGMILSATCSWWHTWRPLGAWLTTSMGDAETTTLQDFVIWAFDSLNPSIVGMALLCIAVCLQQLDIRVHQYIIRQLPRLPGELFQEYFEKVDRLILNDSDYASTEEGVEATILSAKIYMNLGLNKKCWVLLHRAITHSQLLGLHRPERLFASETEMERQRRIKSWLSLCSADVYTSLILGLPYAADGRTIPVTQSWHNATSLLQHNLTQLSGKLVDRNQMGLSLSVSRTEEIQRELDVATKGLDELFWDSPTALVGGKITREEYLEQLSAQLWLYQLLMLLHMPLMIYSVEDAQLEKYRTSCLDASRNLLKVYHTMRSDSHSAFSMVKVIDYQAFVCSALLVLGLLGYGGSGDQPVTQEKDRYLLGQTIATLRQAASTVNNPMASQAVQGLESLMFLDRDGCSPRTEGPCEMGGQARITVPQIGTITISPGEYYTNSGKQCTPLGKHLPVFAFSHDVFQGASGQVSQNPTLSSNDGFHGEQLNGIEFGENLHPEPPSIDFDWTSAITPNFEDDWAWLNDLNY</sequence>
<dbReference type="SMART" id="SM00066">
    <property type="entry name" value="GAL4"/>
    <property type="match status" value="1"/>
</dbReference>
<keyword evidence="8" id="KW-1185">Reference proteome</keyword>
<dbReference type="PROSITE" id="PS50048">
    <property type="entry name" value="ZN2_CY6_FUNGAL_2"/>
    <property type="match status" value="1"/>
</dbReference>
<keyword evidence="1" id="KW-0805">Transcription regulation</keyword>
<dbReference type="PROSITE" id="PS00463">
    <property type="entry name" value="ZN2_CY6_FUNGAL_1"/>
    <property type="match status" value="1"/>
</dbReference>
<dbReference type="EMBL" id="KZ613950">
    <property type="protein sequence ID" value="PMD36965.1"/>
    <property type="molecule type" value="Genomic_DNA"/>
</dbReference>
<reference evidence="7 8" key="1">
    <citation type="submission" date="2016-04" db="EMBL/GenBank/DDBJ databases">
        <title>A degradative enzymes factory behind the ericoid mycorrhizal symbiosis.</title>
        <authorList>
            <consortium name="DOE Joint Genome Institute"/>
            <person name="Martino E."/>
            <person name="Morin E."/>
            <person name="Grelet G."/>
            <person name="Kuo A."/>
            <person name="Kohler A."/>
            <person name="Daghino S."/>
            <person name="Barry K."/>
            <person name="Choi C."/>
            <person name="Cichocki N."/>
            <person name="Clum A."/>
            <person name="Copeland A."/>
            <person name="Hainaut M."/>
            <person name="Haridas S."/>
            <person name="Labutti K."/>
            <person name="Lindquist E."/>
            <person name="Lipzen A."/>
            <person name="Khouja H.-R."/>
            <person name="Murat C."/>
            <person name="Ohm R."/>
            <person name="Olson A."/>
            <person name="Spatafora J."/>
            <person name="Veneault-Fourrey C."/>
            <person name="Henrissat B."/>
            <person name="Grigoriev I."/>
            <person name="Martin F."/>
            <person name="Perotto S."/>
        </authorList>
    </citation>
    <scope>NUCLEOTIDE SEQUENCE [LARGE SCALE GENOMIC DNA]</scope>
    <source>
        <strain evidence="7 8">F</strain>
    </source>
</reference>
<proteinExistence type="predicted"/>
<evidence type="ECO:0000256" key="4">
    <source>
        <dbReference type="SAM" id="Coils"/>
    </source>
</evidence>
<organism evidence="7 8">
    <name type="scientific">Hyaloscypha variabilis (strain UAMH 11265 / GT02V1 / F)</name>
    <name type="common">Meliniomyces variabilis</name>
    <dbReference type="NCBI Taxonomy" id="1149755"/>
    <lineage>
        <taxon>Eukaryota</taxon>
        <taxon>Fungi</taxon>
        <taxon>Dikarya</taxon>
        <taxon>Ascomycota</taxon>
        <taxon>Pezizomycotina</taxon>
        <taxon>Leotiomycetes</taxon>
        <taxon>Helotiales</taxon>
        <taxon>Hyaloscyphaceae</taxon>
        <taxon>Hyaloscypha</taxon>
        <taxon>Hyaloscypha variabilis</taxon>
    </lineage>
</organism>
<dbReference type="Proteomes" id="UP000235786">
    <property type="component" value="Unassembled WGS sequence"/>
</dbReference>
<keyword evidence="2" id="KW-0804">Transcription</keyword>
<dbReference type="GO" id="GO:0000981">
    <property type="term" value="F:DNA-binding transcription factor activity, RNA polymerase II-specific"/>
    <property type="evidence" value="ECO:0007669"/>
    <property type="project" value="InterPro"/>
</dbReference>
<dbReference type="Gene3D" id="4.10.240.10">
    <property type="entry name" value="Zn(2)-C6 fungal-type DNA-binding domain"/>
    <property type="match status" value="1"/>
</dbReference>
<dbReference type="CDD" id="cd00067">
    <property type="entry name" value="GAL4"/>
    <property type="match status" value="1"/>
</dbReference>
<feature type="domain" description="Zn(2)-C6 fungal-type" evidence="6">
    <location>
        <begin position="23"/>
        <end position="55"/>
    </location>
</feature>
<feature type="region of interest" description="Disordered" evidence="5">
    <location>
        <begin position="103"/>
        <end position="135"/>
    </location>
</feature>
<dbReference type="AlphaFoldDB" id="A0A2J6REM8"/>
<dbReference type="PANTHER" id="PTHR47840">
    <property type="entry name" value="ZN(II)2CYS6 TRANSCRIPTION FACTOR (EUROFUNG)-RELATED"/>
    <property type="match status" value="1"/>
</dbReference>